<dbReference type="PROSITE" id="PS51352">
    <property type="entry name" value="THIOREDOXIN_2"/>
    <property type="match status" value="1"/>
</dbReference>
<evidence type="ECO:0000256" key="1">
    <source>
        <dbReference type="SAM" id="MobiDB-lite"/>
    </source>
</evidence>
<gene>
    <name evidence="3" type="ORF">PDE001_LOCUS9616</name>
</gene>
<feature type="compositionally biased region" description="Basic and acidic residues" evidence="1">
    <location>
        <begin position="122"/>
        <end position="132"/>
    </location>
</feature>
<dbReference type="Proteomes" id="UP001162029">
    <property type="component" value="Unassembled WGS sequence"/>
</dbReference>
<keyword evidence="4" id="KW-1185">Reference proteome</keyword>
<feature type="region of interest" description="Disordered" evidence="1">
    <location>
        <begin position="195"/>
        <end position="246"/>
    </location>
</feature>
<proteinExistence type="predicted"/>
<dbReference type="Gene3D" id="3.40.30.10">
    <property type="entry name" value="Glutaredoxin"/>
    <property type="match status" value="1"/>
</dbReference>
<dbReference type="PANTHER" id="PTHR10438:SF463">
    <property type="entry name" value="THIOREDOXIN"/>
    <property type="match status" value="1"/>
</dbReference>
<dbReference type="SUPFAM" id="SSF52833">
    <property type="entry name" value="Thioredoxin-like"/>
    <property type="match status" value="1"/>
</dbReference>
<feature type="domain" description="Thioredoxin" evidence="2">
    <location>
        <begin position="1"/>
        <end position="110"/>
    </location>
</feature>
<sequence>MIAISSAEDFHVAVAATTEKPLVVFFSAPWCGGCKMVAPKVATLAEELAASATFVQVSAEELKTLCDEIEVDRFPHFRVYKESKIGGDYTSSKFDNVDAFIRELIAPDTLHKREEETPESDETVKEDTRVKEEEEIVVEGEEGTKKRQEREEMESNDEHVVKKARTDVTAAGEVEKVEEIAEAMENVADVAEKTEDVADVAEKTEDVAVKTEDVAEEVEEVVPEAVETTNTSPEEAETTNVTSEVAGKKLDELLSADKIDSSDVTALDAALT</sequence>
<organism evidence="3 4">
    <name type="scientific">Peronospora destructor</name>
    <dbReference type="NCBI Taxonomy" id="86335"/>
    <lineage>
        <taxon>Eukaryota</taxon>
        <taxon>Sar</taxon>
        <taxon>Stramenopiles</taxon>
        <taxon>Oomycota</taxon>
        <taxon>Peronosporomycetes</taxon>
        <taxon>Peronosporales</taxon>
        <taxon>Peronosporaceae</taxon>
        <taxon>Peronospora</taxon>
    </lineage>
</organism>
<feature type="compositionally biased region" description="Polar residues" evidence="1">
    <location>
        <begin position="230"/>
        <end position="243"/>
    </location>
</feature>
<dbReference type="EMBL" id="CANTFM010002106">
    <property type="protein sequence ID" value="CAI5744469.1"/>
    <property type="molecule type" value="Genomic_DNA"/>
</dbReference>
<evidence type="ECO:0000313" key="4">
    <source>
        <dbReference type="Proteomes" id="UP001162029"/>
    </source>
</evidence>
<dbReference type="InterPro" id="IPR050620">
    <property type="entry name" value="Thioredoxin_H-type-like"/>
</dbReference>
<feature type="compositionally biased region" description="Basic and acidic residues" evidence="1">
    <location>
        <begin position="156"/>
        <end position="166"/>
    </location>
</feature>
<dbReference type="AlphaFoldDB" id="A0AAV0V9T7"/>
<dbReference type="PANTHER" id="PTHR10438">
    <property type="entry name" value="THIOREDOXIN"/>
    <property type="match status" value="1"/>
</dbReference>
<protein>
    <recommendedName>
        <fullName evidence="2">Thioredoxin domain-containing protein</fullName>
    </recommendedName>
</protein>
<feature type="compositionally biased region" description="Basic and acidic residues" evidence="1">
    <location>
        <begin position="195"/>
        <end position="213"/>
    </location>
</feature>
<evidence type="ECO:0000259" key="2">
    <source>
        <dbReference type="PROSITE" id="PS51352"/>
    </source>
</evidence>
<feature type="region of interest" description="Disordered" evidence="1">
    <location>
        <begin position="110"/>
        <end position="167"/>
    </location>
</feature>
<dbReference type="InterPro" id="IPR013766">
    <property type="entry name" value="Thioredoxin_domain"/>
</dbReference>
<dbReference type="Pfam" id="PF00085">
    <property type="entry name" value="Thioredoxin"/>
    <property type="match status" value="1"/>
</dbReference>
<reference evidence="3" key="1">
    <citation type="submission" date="2022-12" db="EMBL/GenBank/DDBJ databases">
        <authorList>
            <person name="Webb A."/>
        </authorList>
    </citation>
    <scope>NUCLEOTIDE SEQUENCE</scope>
    <source>
        <strain evidence="3">Pd1</strain>
    </source>
</reference>
<dbReference type="InterPro" id="IPR036249">
    <property type="entry name" value="Thioredoxin-like_sf"/>
</dbReference>
<dbReference type="CDD" id="cd02947">
    <property type="entry name" value="TRX_family"/>
    <property type="match status" value="1"/>
</dbReference>
<accession>A0AAV0V9T7</accession>
<name>A0AAV0V9T7_9STRA</name>
<evidence type="ECO:0000313" key="3">
    <source>
        <dbReference type="EMBL" id="CAI5744469.1"/>
    </source>
</evidence>
<comment type="caution">
    <text evidence="3">The sequence shown here is derived from an EMBL/GenBank/DDBJ whole genome shotgun (WGS) entry which is preliminary data.</text>
</comment>